<dbReference type="EMBL" id="JACOQH010000003">
    <property type="protein sequence ID" value="MBC5753567.1"/>
    <property type="molecule type" value="Genomic_DNA"/>
</dbReference>
<feature type="domain" description="SGNH hydrolase-type esterase" evidence="1">
    <location>
        <begin position="39"/>
        <end position="195"/>
    </location>
</feature>
<dbReference type="PANTHER" id="PTHR30383:SF5">
    <property type="entry name" value="SGNH HYDROLASE-TYPE ESTERASE DOMAIN-CONTAINING PROTEIN"/>
    <property type="match status" value="1"/>
</dbReference>
<dbReference type="SUPFAM" id="SSF52266">
    <property type="entry name" value="SGNH hydrolase"/>
    <property type="match status" value="1"/>
</dbReference>
<sequence length="209" mass="24079">MTKEEKVERFQEKNKQAQPGQIVCAGSSLMEMFPVEKFVKEEYPDLLIYNRGIGGFITDELLEHLDVCILDLKPVRLFINIGTNDLSDPGVTIGHLMDHYDKVLSIVEEKLPGIEIYLMAYYPVNYEAATEEMKPCLKIRTNDRIRKANAAVKELAKKHHARYIDINDPLKDAGGNLRAEYTIEGMHIKEEGYRAIFPAFMKYVLEPRW</sequence>
<dbReference type="Proteomes" id="UP000621540">
    <property type="component" value="Unassembled WGS sequence"/>
</dbReference>
<accession>A0ABR7I9G0</accession>
<comment type="caution">
    <text evidence="2">The sequence shown here is derived from an EMBL/GenBank/DDBJ whole genome shotgun (WGS) entry which is preliminary data.</text>
</comment>
<organism evidence="2 3">
    <name type="scientific">Roseburia yibonii</name>
    <dbReference type="NCBI Taxonomy" id="2763063"/>
    <lineage>
        <taxon>Bacteria</taxon>
        <taxon>Bacillati</taxon>
        <taxon>Bacillota</taxon>
        <taxon>Clostridia</taxon>
        <taxon>Lachnospirales</taxon>
        <taxon>Lachnospiraceae</taxon>
        <taxon>Roseburia</taxon>
    </lineage>
</organism>
<dbReference type="Pfam" id="PF13472">
    <property type="entry name" value="Lipase_GDSL_2"/>
    <property type="match status" value="1"/>
</dbReference>
<dbReference type="InterPro" id="IPR051532">
    <property type="entry name" value="Ester_Hydrolysis_Enzymes"/>
</dbReference>
<evidence type="ECO:0000313" key="3">
    <source>
        <dbReference type="Proteomes" id="UP000621540"/>
    </source>
</evidence>
<evidence type="ECO:0000313" key="2">
    <source>
        <dbReference type="EMBL" id="MBC5753567.1"/>
    </source>
</evidence>
<evidence type="ECO:0000259" key="1">
    <source>
        <dbReference type="Pfam" id="PF13472"/>
    </source>
</evidence>
<dbReference type="PANTHER" id="PTHR30383">
    <property type="entry name" value="THIOESTERASE 1/PROTEASE 1/LYSOPHOSPHOLIPASE L1"/>
    <property type="match status" value="1"/>
</dbReference>
<dbReference type="InterPro" id="IPR036514">
    <property type="entry name" value="SGNH_hydro_sf"/>
</dbReference>
<gene>
    <name evidence="2" type="ORF">H8Z76_05900</name>
</gene>
<dbReference type="InterPro" id="IPR013830">
    <property type="entry name" value="SGNH_hydro"/>
</dbReference>
<proteinExistence type="predicted"/>
<dbReference type="RefSeq" id="WP_186981934.1">
    <property type="nucleotide sequence ID" value="NZ_JACOQH010000003.1"/>
</dbReference>
<reference evidence="2 3" key="1">
    <citation type="submission" date="2020-08" db="EMBL/GenBank/DDBJ databases">
        <title>Genome public.</title>
        <authorList>
            <person name="Liu C."/>
            <person name="Sun Q."/>
        </authorList>
    </citation>
    <scope>NUCLEOTIDE SEQUENCE [LARGE SCALE GENOMIC DNA]</scope>
    <source>
        <strain evidence="2 3">BX0805</strain>
    </source>
</reference>
<name>A0ABR7I9G0_9FIRM</name>
<keyword evidence="3" id="KW-1185">Reference proteome</keyword>
<dbReference type="Gene3D" id="3.40.50.1110">
    <property type="entry name" value="SGNH hydrolase"/>
    <property type="match status" value="1"/>
</dbReference>
<protein>
    <submittedName>
        <fullName evidence="2">Lysophospholipase</fullName>
    </submittedName>
</protein>